<dbReference type="InterPro" id="IPR001173">
    <property type="entry name" value="Glyco_trans_2-like"/>
</dbReference>
<keyword evidence="4" id="KW-0808">Transferase</keyword>
<feature type="compositionally biased region" description="Pro residues" evidence="1">
    <location>
        <begin position="454"/>
        <end position="471"/>
    </location>
</feature>
<dbReference type="GO" id="GO:0016740">
    <property type="term" value="F:transferase activity"/>
    <property type="evidence" value="ECO:0007669"/>
    <property type="project" value="UniProtKB-KW"/>
</dbReference>
<gene>
    <name evidence="4" type="ORF">FB476_0004</name>
    <name evidence="3" type="ORF">FB476_3227</name>
</gene>
<reference evidence="4 5" key="1">
    <citation type="submission" date="2019-06" db="EMBL/GenBank/DDBJ databases">
        <title>Sequencing the genomes of 1000 actinobacteria strains.</title>
        <authorList>
            <person name="Klenk H.-P."/>
        </authorList>
    </citation>
    <scope>NUCLEOTIDE SEQUENCE [LARGE SCALE GENOMIC DNA]</scope>
    <source>
        <strain evidence="4 5">DSM 12362</strain>
    </source>
</reference>
<dbReference type="AlphaFoldDB" id="A0A543KJB5"/>
<name>A0A543KJB5_9MICO</name>
<dbReference type="CDD" id="cd00761">
    <property type="entry name" value="Glyco_tranf_GTA_type"/>
    <property type="match status" value="1"/>
</dbReference>
<dbReference type="Proteomes" id="UP000315133">
    <property type="component" value="Unassembled WGS sequence"/>
</dbReference>
<dbReference type="InterPro" id="IPR029044">
    <property type="entry name" value="Nucleotide-diphossugar_trans"/>
</dbReference>
<dbReference type="RefSeq" id="WP_141816959.1">
    <property type="nucleotide sequence ID" value="NZ_BAAAIL010000003.1"/>
</dbReference>
<sequence length="824" mass="88361">MTSAPDDLAAAAAGALPPGEDVVEAMERFALRTRSPLAADTLARAATGGTRALDALLADAAADPALVLDPAWGAATARVLALGPRPDAWDRAAEVYTALLRTVPAAALGRRAVTTWAQLLLRLGRDDELRALLADPGVGLADVDRWALRTDLANPWREGAAGPVSPSAEREWAATFNEVHAADDLEPVELLPDGDTAYQRLSATPRSTVDGELVTVLMSAYRPDRDILMAARSVLASSWTNLELLVVDDASPPGSEALLEEVEALDERVRVVRAPRNAGTYEARNLALGTARGRWLTFQDSDDWTHPRRVEAQVRALQERPGLVSCRTWTLRAYPDLTLTYVGYPPERLNASSLLLDRLETVRLVGGFDATRKSGDMELPLRLRAVRPGSHRDLRHPAPLAVTQLRSGSLSRTDAVPGWTRWTRLAYRDLYVEWHRRIAADRADAVLPGSRRPFPLPDPTWAPDRPATPPTPREHDVVVLGDLRADQPRSRATTALATALAGTSPRVALAHVEVPDPLLAARPDLLAEASAAVVDGRVALTDAGEPEHAAVLVVDGPAALLHLPEARLAVDEVLVLADAPPAPGSWTVDAVEQRSQELFGHRPRWAVRGEPSGELRELLAQERLLPAGLATVVDLDAAPPRPRPRTGVPGGDRVVVGHHLPDARARWPRTADEVRDAYLGEHLDVRSLRGTKTPTAALGRPLPPPSWLSLARTGMTVREFLGSLDVFVYQGTWDAAAEVATLEALAAGLPCVLPPEAAGSLADATDLPDPPVRLVPPAAVPAAVDELLRGTAEPAAVPRSRLAAWTRALRTLTTPTETARGALV</sequence>
<evidence type="ECO:0000313" key="3">
    <source>
        <dbReference type="EMBL" id="TQM90274.1"/>
    </source>
</evidence>
<protein>
    <submittedName>
        <fullName evidence="4">Glycosyl transferase family 2</fullName>
    </submittedName>
</protein>
<dbReference type="PANTHER" id="PTHR43685:SF2">
    <property type="entry name" value="GLYCOSYLTRANSFERASE 2-LIKE DOMAIN-CONTAINING PROTEIN"/>
    <property type="match status" value="1"/>
</dbReference>
<dbReference type="Gene3D" id="3.90.550.10">
    <property type="entry name" value="Spore Coat Polysaccharide Biosynthesis Protein SpsA, Chain A"/>
    <property type="match status" value="1"/>
</dbReference>
<dbReference type="SUPFAM" id="SSF53448">
    <property type="entry name" value="Nucleotide-diphospho-sugar transferases"/>
    <property type="match status" value="1"/>
</dbReference>
<feature type="region of interest" description="Disordered" evidence="1">
    <location>
        <begin position="448"/>
        <end position="474"/>
    </location>
</feature>
<evidence type="ECO:0000259" key="2">
    <source>
        <dbReference type="Pfam" id="PF00535"/>
    </source>
</evidence>
<keyword evidence="5" id="KW-1185">Reference proteome</keyword>
<dbReference type="OrthoDB" id="8549922at2"/>
<comment type="caution">
    <text evidence="4">The sequence shown here is derived from an EMBL/GenBank/DDBJ whole genome shotgun (WGS) entry which is preliminary data.</text>
</comment>
<dbReference type="EMBL" id="VFPU01000004">
    <property type="protein sequence ID" value="TQM90274.1"/>
    <property type="molecule type" value="Genomic_DNA"/>
</dbReference>
<dbReference type="EMBL" id="VFPU01000001">
    <property type="protein sequence ID" value="TQM95171.1"/>
    <property type="molecule type" value="Genomic_DNA"/>
</dbReference>
<accession>A0A543KJB5</accession>
<dbReference type="InterPro" id="IPR050834">
    <property type="entry name" value="Glycosyltransf_2"/>
</dbReference>
<dbReference type="PANTHER" id="PTHR43685">
    <property type="entry name" value="GLYCOSYLTRANSFERASE"/>
    <property type="match status" value="1"/>
</dbReference>
<evidence type="ECO:0000313" key="4">
    <source>
        <dbReference type="EMBL" id="TQM95171.1"/>
    </source>
</evidence>
<evidence type="ECO:0000256" key="1">
    <source>
        <dbReference type="SAM" id="MobiDB-lite"/>
    </source>
</evidence>
<proteinExistence type="predicted"/>
<dbReference type="Pfam" id="PF00535">
    <property type="entry name" value="Glycos_transf_2"/>
    <property type="match status" value="1"/>
</dbReference>
<organism evidence="4 5">
    <name type="scientific">Ornithinimicrobium humiphilum</name>
    <dbReference type="NCBI Taxonomy" id="125288"/>
    <lineage>
        <taxon>Bacteria</taxon>
        <taxon>Bacillati</taxon>
        <taxon>Actinomycetota</taxon>
        <taxon>Actinomycetes</taxon>
        <taxon>Micrococcales</taxon>
        <taxon>Ornithinimicrobiaceae</taxon>
        <taxon>Ornithinimicrobium</taxon>
    </lineage>
</organism>
<feature type="domain" description="Glycosyltransferase 2-like" evidence="2">
    <location>
        <begin position="216"/>
        <end position="326"/>
    </location>
</feature>
<evidence type="ECO:0000313" key="5">
    <source>
        <dbReference type="Proteomes" id="UP000315133"/>
    </source>
</evidence>